<gene>
    <name evidence="1" type="ORF">GCM10011400_00830</name>
</gene>
<dbReference type="PANTHER" id="PTHR43313">
    <property type="entry name" value="SHORT-CHAIN DEHYDROGENASE/REDUCTASE FAMILY 9C"/>
    <property type="match status" value="1"/>
</dbReference>
<dbReference type="RefSeq" id="WP_115780783.1">
    <property type="nucleotide sequence ID" value="NZ_BMHL01000001.1"/>
</dbReference>
<sequence>MSSTFQHPGRSAAVTGAGSGLGREIALGLAAKGYIVFGTAMSVTEVQDLKDASGGRVSLIVCDMTKEQAVKAWAGGVSDALGDAGLNLLINNAGILTPGPIELLPLDAIRREFDVNVFGALSVINAFLPALRKVRGRIVQVSTWTASVPLPFNGPSGASKAAMEVFAAVYRAELKPFGIDVVVAPAGNMKTGGPAKTAAALAHVADRMTAEQRELYGRSFATFADKLNGMQSAGLESVLAAKRIIELAEQVPAPSIAPVGDDAAEMLRAARDMPDAEQDALRLRMVGLG</sequence>
<dbReference type="Gene3D" id="3.40.50.720">
    <property type="entry name" value="NAD(P)-binding Rossmann-like Domain"/>
    <property type="match status" value="1"/>
</dbReference>
<dbReference type="SUPFAM" id="SSF51735">
    <property type="entry name" value="NAD(P)-binding Rossmann-fold domains"/>
    <property type="match status" value="1"/>
</dbReference>
<dbReference type="Proteomes" id="UP000602004">
    <property type="component" value="Unassembled WGS sequence"/>
</dbReference>
<proteinExistence type="predicted"/>
<organism evidence="1 2">
    <name type="scientific">Paraburkholderia caffeinilytica</name>
    <dbReference type="NCBI Taxonomy" id="1761016"/>
    <lineage>
        <taxon>Bacteria</taxon>
        <taxon>Pseudomonadati</taxon>
        <taxon>Pseudomonadota</taxon>
        <taxon>Betaproteobacteria</taxon>
        <taxon>Burkholderiales</taxon>
        <taxon>Burkholderiaceae</taxon>
        <taxon>Paraburkholderia</taxon>
    </lineage>
</organism>
<dbReference type="PANTHER" id="PTHR43313:SF1">
    <property type="entry name" value="3BETA-HYDROXYSTEROID DEHYDROGENASE DHS-16"/>
    <property type="match status" value="1"/>
</dbReference>
<dbReference type="InterPro" id="IPR002347">
    <property type="entry name" value="SDR_fam"/>
</dbReference>
<reference evidence="2" key="1">
    <citation type="journal article" date="2019" name="Int. J. Syst. Evol. Microbiol.">
        <title>The Global Catalogue of Microorganisms (GCM) 10K type strain sequencing project: providing services to taxonomists for standard genome sequencing and annotation.</title>
        <authorList>
            <consortium name="The Broad Institute Genomics Platform"/>
            <consortium name="The Broad Institute Genome Sequencing Center for Infectious Disease"/>
            <person name="Wu L."/>
            <person name="Ma J."/>
        </authorList>
    </citation>
    <scope>NUCLEOTIDE SEQUENCE [LARGE SCALE GENOMIC DNA]</scope>
    <source>
        <strain evidence="2">CGMCC 1.15103</strain>
    </source>
</reference>
<evidence type="ECO:0000313" key="2">
    <source>
        <dbReference type="Proteomes" id="UP000602004"/>
    </source>
</evidence>
<accession>A0ABQ1L6A5</accession>
<keyword evidence="2" id="KW-1185">Reference proteome</keyword>
<evidence type="ECO:0008006" key="3">
    <source>
        <dbReference type="Google" id="ProtNLM"/>
    </source>
</evidence>
<evidence type="ECO:0000313" key="1">
    <source>
        <dbReference type="EMBL" id="GGC18348.1"/>
    </source>
</evidence>
<dbReference type="InterPro" id="IPR036291">
    <property type="entry name" value="NAD(P)-bd_dom_sf"/>
</dbReference>
<name>A0ABQ1L6A5_9BURK</name>
<comment type="caution">
    <text evidence="1">The sequence shown here is derived from an EMBL/GenBank/DDBJ whole genome shotgun (WGS) entry which is preliminary data.</text>
</comment>
<dbReference type="Pfam" id="PF00106">
    <property type="entry name" value="adh_short"/>
    <property type="match status" value="1"/>
</dbReference>
<dbReference type="EMBL" id="BMHL01000001">
    <property type="protein sequence ID" value="GGC18348.1"/>
    <property type="molecule type" value="Genomic_DNA"/>
</dbReference>
<dbReference type="PRINTS" id="PR00081">
    <property type="entry name" value="GDHRDH"/>
</dbReference>
<protein>
    <recommendedName>
        <fullName evidence="3">Oxidoreductase</fullName>
    </recommendedName>
</protein>